<protein>
    <submittedName>
        <fullName evidence="2">Uncharacterized protein</fullName>
    </submittedName>
</protein>
<evidence type="ECO:0000313" key="3">
    <source>
        <dbReference type="Proteomes" id="UP001268864"/>
    </source>
</evidence>
<feature type="region of interest" description="Disordered" evidence="1">
    <location>
        <begin position="77"/>
        <end position="97"/>
    </location>
</feature>
<feature type="compositionally biased region" description="Basic and acidic residues" evidence="1">
    <location>
        <begin position="83"/>
        <end position="97"/>
    </location>
</feature>
<proteinExistence type="predicted"/>
<evidence type="ECO:0000256" key="1">
    <source>
        <dbReference type="SAM" id="MobiDB-lite"/>
    </source>
</evidence>
<accession>A0ABU2FVB9</accession>
<keyword evidence="3" id="KW-1185">Reference proteome</keyword>
<dbReference type="Proteomes" id="UP001268864">
    <property type="component" value="Unassembled WGS sequence"/>
</dbReference>
<evidence type="ECO:0000313" key="2">
    <source>
        <dbReference type="EMBL" id="MDS0284716.1"/>
    </source>
</evidence>
<sequence>MDPEQSVRIKYVSDEQIEARATGGVVPRTGEKICLVSDAEPPGVFNRDWYHVEDVWWTVHADSAERKPDVVEVRLVPADPDENDRPVDTDIEDGKNI</sequence>
<name>A0ABU2FVB9_9EURY</name>
<gene>
    <name evidence="2" type="ORF">NDI86_21680</name>
</gene>
<comment type="caution">
    <text evidence="2">The sequence shown here is derived from an EMBL/GenBank/DDBJ whole genome shotgun (WGS) entry which is preliminary data.</text>
</comment>
<dbReference type="RefSeq" id="WP_310902382.1">
    <property type="nucleotide sequence ID" value="NZ_JAMQOS010000010.1"/>
</dbReference>
<reference evidence="2 3" key="1">
    <citation type="submission" date="2022-06" db="EMBL/GenBank/DDBJ databases">
        <title>Halomicroarcula sp. a new haloarchaeum isolate from saline soil.</title>
        <authorList>
            <person name="Strakova D."/>
            <person name="Galisteo C."/>
            <person name="Sanchez-Porro C."/>
            <person name="Ventosa A."/>
        </authorList>
    </citation>
    <scope>NUCLEOTIDE SEQUENCE [LARGE SCALE GENOMIC DNA]</scope>
    <source>
        <strain evidence="2 3">S3CR25-11</strain>
    </source>
</reference>
<organism evidence="2 3">
    <name type="scientific">Haloarcula onubensis</name>
    <dbReference type="NCBI Taxonomy" id="2950539"/>
    <lineage>
        <taxon>Archaea</taxon>
        <taxon>Methanobacteriati</taxon>
        <taxon>Methanobacteriota</taxon>
        <taxon>Stenosarchaea group</taxon>
        <taxon>Halobacteria</taxon>
        <taxon>Halobacteriales</taxon>
        <taxon>Haloarculaceae</taxon>
        <taxon>Haloarcula</taxon>
    </lineage>
</organism>
<dbReference type="EMBL" id="JAMQOS010000010">
    <property type="protein sequence ID" value="MDS0284716.1"/>
    <property type="molecule type" value="Genomic_DNA"/>
</dbReference>